<dbReference type="Proteomes" id="UP001596016">
    <property type="component" value="Unassembled WGS sequence"/>
</dbReference>
<reference evidence="3" key="1">
    <citation type="journal article" date="2019" name="Int. J. Syst. Evol. Microbiol.">
        <title>The Global Catalogue of Microorganisms (GCM) 10K type strain sequencing project: providing services to taxonomists for standard genome sequencing and annotation.</title>
        <authorList>
            <consortium name="The Broad Institute Genomics Platform"/>
            <consortium name="The Broad Institute Genome Sequencing Center for Infectious Disease"/>
            <person name="Wu L."/>
            <person name="Ma J."/>
        </authorList>
    </citation>
    <scope>NUCLEOTIDE SEQUENCE [LARGE SCALE GENOMIC DNA]</scope>
    <source>
        <strain evidence="3">CGMCC 4.1415</strain>
    </source>
</reference>
<dbReference type="RefSeq" id="WP_378228278.1">
    <property type="nucleotide sequence ID" value="NZ_JBHSLL010000012.1"/>
</dbReference>
<dbReference type="EMBL" id="JBHSLL010000012">
    <property type="protein sequence ID" value="MFC5385357.1"/>
    <property type="molecule type" value="Genomic_DNA"/>
</dbReference>
<evidence type="ECO:0000313" key="2">
    <source>
        <dbReference type="EMBL" id="MFC5385357.1"/>
    </source>
</evidence>
<evidence type="ECO:0000313" key="3">
    <source>
        <dbReference type="Proteomes" id="UP001596016"/>
    </source>
</evidence>
<dbReference type="NCBIfam" id="TIGR02218">
    <property type="entry name" value="phg_TIGR02218"/>
    <property type="match status" value="1"/>
</dbReference>
<feature type="domain" description="Bacteriophage phiJL001 Gp84 C-terminal" evidence="1">
    <location>
        <begin position="195"/>
        <end position="277"/>
    </location>
</feature>
<dbReference type="InterPro" id="IPR011928">
    <property type="entry name" value="Phage_phiJL001_Gp84"/>
</dbReference>
<proteinExistence type="predicted"/>
<comment type="caution">
    <text evidence="2">The sequence shown here is derived from an EMBL/GenBank/DDBJ whole genome shotgun (WGS) entry which is preliminary data.</text>
</comment>
<evidence type="ECO:0000259" key="1">
    <source>
        <dbReference type="Pfam" id="PF09356"/>
    </source>
</evidence>
<gene>
    <name evidence="2" type="ORF">ACFPLB_05165</name>
</gene>
<dbReference type="InterPro" id="IPR018964">
    <property type="entry name" value="Phage_phiJL001_Gp84_C"/>
</dbReference>
<accession>A0ABW0GUM3</accession>
<keyword evidence="3" id="KW-1185">Reference proteome</keyword>
<organism evidence="2 3">
    <name type="scientific">Aquamicrobium segne</name>
    <dbReference type="NCBI Taxonomy" id="469547"/>
    <lineage>
        <taxon>Bacteria</taxon>
        <taxon>Pseudomonadati</taxon>
        <taxon>Pseudomonadota</taxon>
        <taxon>Alphaproteobacteria</taxon>
        <taxon>Hyphomicrobiales</taxon>
        <taxon>Phyllobacteriaceae</taxon>
        <taxon>Aquamicrobium</taxon>
    </lineage>
</organism>
<name>A0ABW0GUM3_9HYPH</name>
<protein>
    <submittedName>
        <fullName evidence="2">DUF2163 domain-containing protein</fullName>
    </submittedName>
</protein>
<dbReference type="Pfam" id="PF09356">
    <property type="entry name" value="Phage_BR0599"/>
    <property type="match status" value="1"/>
</dbReference>
<dbReference type="Pfam" id="PF09931">
    <property type="entry name" value="Phage_phiJL001_Gp84_N"/>
    <property type="match status" value="1"/>
</dbReference>
<sequence>MSAYPAQLLDHFGQAVTSICHCWRLERRDGAIFGFTDHDCKLQVDGMVFEPQTGLSASEARQSLGLSVDTVDVEGALSSDHIRDEDIAAGLYDGATVETFLVNWRKPEHFARIRKATIGKITRSDGRFVAELESLLHQLDKPNGRYVTRKCDAELGDGRCGVNLEQPAFNGAGLVEAVEGPDVMRVSGLGGIEAGWFSFGVLTWISGARAGQAVRVIDHRIEGASSILTLETATGPDVGAGDGFSIVAGCDHSFATCKAKFANGLNFRGFPHLPGNDVAYAYVADGGVFDGGPVVP</sequence>